<gene>
    <name evidence="2" type="ORF">E3T49_15440</name>
</gene>
<name>A0A4Y8JRA7_9MICO</name>
<proteinExistence type="predicted"/>
<dbReference type="Proteomes" id="UP000297472">
    <property type="component" value="Unassembled WGS sequence"/>
</dbReference>
<sequence length="230" mass="24650">MTSTAISTVASDSSSPSALRRLSGLLRIGMGLLLFASIATQVTDQIWNDAFVATEYFGYFTIQSSLMNVVVLLVGGSLALRSRVDPELLTTVRMSVLTYMVVTGVVYNALLRNVVSDGFIGVGWPNEVLHVWAPIFIALDWVLSPGRPAVAWKRLGFALIYPVLWVVYALVRGTTTGFYTYPFLDPAQPGGFTAVALYVLGIAVFIAGLAAAAIAASRLRARALEAEPAS</sequence>
<evidence type="ECO:0008006" key="4">
    <source>
        <dbReference type="Google" id="ProtNLM"/>
    </source>
</evidence>
<comment type="caution">
    <text evidence="2">The sequence shown here is derived from an EMBL/GenBank/DDBJ whole genome shotgun (WGS) entry which is preliminary data.</text>
</comment>
<evidence type="ECO:0000256" key="1">
    <source>
        <dbReference type="SAM" id="Phobius"/>
    </source>
</evidence>
<evidence type="ECO:0000313" key="2">
    <source>
        <dbReference type="EMBL" id="TFD26337.1"/>
    </source>
</evidence>
<feature type="transmembrane region" description="Helical" evidence="1">
    <location>
        <begin position="122"/>
        <end position="143"/>
    </location>
</feature>
<dbReference type="EMBL" id="SOHA01000042">
    <property type="protein sequence ID" value="TFD26337.1"/>
    <property type="molecule type" value="Genomic_DNA"/>
</dbReference>
<dbReference type="AlphaFoldDB" id="A0A4Y8JRA7"/>
<reference evidence="2 3" key="1">
    <citation type="submission" date="2019-03" db="EMBL/GenBank/DDBJ databases">
        <title>Genomics of glacier-inhabiting Cryobacterium strains.</title>
        <authorList>
            <person name="Liu Q."/>
            <person name="Xin Y.-H."/>
        </authorList>
    </citation>
    <scope>NUCLEOTIDE SEQUENCE [LARGE SCALE GENOMIC DNA]</scope>
    <source>
        <strain evidence="2 3">TMT1-51</strain>
    </source>
</reference>
<keyword evidence="1" id="KW-0812">Transmembrane</keyword>
<accession>A0A4Y8JRA7</accession>
<keyword evidence="1" id="KW-0472">Membrane</keyword>
<evidence type="ECO:0000313" key="3">
    <source>
        <dbReference type="Proteomes" id="UP000297472"/>
    </source>
</evidence>
<dbReference type="OrthoDB" id="9809977at2"/>
<dbReference type="RefSeq" id="WP_134425811.1">
    <property type="nucleotide sequence ID" value="NZ_SOHA01000042.1"/>
</dbReference>
<feature type="transmembrane region" description="Helical" evidence="1">
    <location>
        <begin position="24"/>
        <end position="42"/>
    </location>
</feature>
<feature type="transmembrane region" description="Helical" evidence="1">
    <location>
        <begin position="62"/>
        <end position="80"/>
    </location>
</feature>
<dbReference type="NCBIfam" id="NF038065">
    <property type="entry name" value="Pr6Pr"/>
    <property type="match status" value="1"/>
</dbReference>
<dbReference type="InterPro" id="IPR049713">
    <property type="entry name" value="Pr6Pr-like"/>
</dbReference>
<keyword evidence="3" id="KW-1185">Reference proteome</keyword>
<keyword evidence="1" id="KW-1133">Transmembrane helix</keyword>
<protein>
    <recommendedName>
        <fullName evidence="4">Pr6Pr family membrane protein</fullName>
    </recommendedName>
</protein>
<organism evidence="2 3">
    <name type="scientific">Cryobacterium cryoconiti</name>
    <dbReference type="NCBI Taxonomy" id="1259239"/>
    <lineage>
        <taxon>Bacteria</taxon>
        <taxon>Bacillati</taxon>
        <taxon>Actinomycetota</taxon>
        <taxon>Actinomycetes</taxon>
        <taxon>Micrococcales</taxon>
        <taxon>Microbacteriaceae</taxon>
        <taxon>Cryobacterium</taxon>
    </lineage>
</organism>
<feature type="transmembrane region" description="Helical" evidence="1">
    <location>
        <begin position="92"/>
        <end position="110"/>
    </location>
</feature>
<feature type="transmembrane region" description="Helical" evidence="1">
    <location>
        <begin position="191"/>
        <end position="216"/>
    </location>
</feature>
<feature type="transmembrane region" description="Helical" evidence="1">
    <location>
        <begin position="155"/>
        <end position="171"/>
    </location>
</feature>